<keyword evidence="2" id="KW-1185">Reference proteome</keyword>
<organism evidence="1 2">
    <name type="scientific">Artemisia annua</name>
    <name type="common">Sweet wormwood</name>
    <dbReference type="NCBI Taxonomy" id="35608"/>
    <lineage>
        <taxon>Eukaryota</taxon>
        <taxon>Viridiplantae</taxon>
        <taxon>Streptophyta</taxon>
        <taxon>Embryophyta</taxon>
        <taxon>Tracheophyta</taxon>
        <taxon>Spermatophyta</taxon>
        <taxon>Magnoliopsida</taxon>
        <taxon>eudicotyledons</taxon>
        <taxon>Gunneridae</taxon>
        <taxon>Pentapetalae</taxon>
        <taxon>asterids</taxon>
        <taxon>campanulids</taxon>
        <taxon>Asterales</taxon>
        <taxon>Asteraceae</taxon>
        <taxon>Asteroideae</taxon>
        <taxon>Anthemideae</taxon>
        <taxon>Artemisiinae</taxon>
        <taxon>Artemisia</taxon>
    </lineage>
</organism>
<gene>
    <name evidence="1" type="ORF">CTI12_AA579520</name>
</gene>
<sequence>MNEGKKLCAEDDSSSFGRLPEDRVLQILNKLIDLKTLCLCKLVSKCFTSIVSQVETISFTFSTYPLVDAASLGSYGSAIGSLMTFQCVKSLHIQLPSSFDNHILFNWKVNFRIRPDSFIFLSPNSVCNNKESNVNENSDQGALEELKRELIKNNANIVVECLKDVMMRVKLLLHVTRLPSLENVVITDLGKRGKVSLSGGKVDDLNGWISSSSVEIIEKSVIRQCYVPLLKLPVSGYLMKGVNLYILQWNDLMGDISDSIMKSDNDDAFEDKEEAAYKTKNIEYKPKDHC</sequence>
<dbReference type="EMBL" id="PKPP01015241">
    <property type="protein sequence ID" value="PWA38818.1"/>
    <property type="molecule type" value="Genomic_DNA"/>
</dbReference>
<dbReference type="OrthoDB" id="812961at2759"/>
<comment type="caution">
    <text evidence="1">The sequence shown here is derived from an EMBL/GenBank/DDBJ whole genome shotgun (WGS) entry which is preliminary data.</text>
</comment>
<dbReference type="InterPro" id="IPR044809">
    <property type="entry name" value="AUF1-like"/>
</dbReference>
<accession>A0A2U1KQ22</accession>
<evidence type="ECO:0000313" key="2">
    <source>
        <dbReference type="Proteomes" id="UP000245207"/>
    </source>
</evidence>
<evidence type="ECO:0000313" key="1">
    <source>
        <dbReference type="EMBL" id="PWA38818.1"/>
    </source>
</evidence>
<dbReference type="PANTHER" id="PTHR31215">
    <property type="entry name" value="OS05G0510400 PROTEIN-RELATED"/>
    <property type="match status" value="1"/>
</dbReference>
<dbReference type="SUPFAM" id="SSF81383">
    <property type="entry name" value="F-box domain"/>
    <property type="match status" value="1"/>
</dbReference>
<dbReference type="InterPro" id="IPR036047">
    <property type="entry name" value="F-box-like_dom_sf"/>
</dbReference>
<name>A0A2U1KQ22_ARTAN</name>
<dbReference type="AlphaFoldDB" id="A0A2U1KQ22"/>
<protein>
    <submittedName>
        <fullName evidence="1">F-box domain, Leucine-rich repeat domain, L domain-like protein</fullName>
    </submittedName>
</protein>
<dbReference type="Proteomes" id="UP000245207">
    <property type="component" value="Unassembled WGS sequence"/>
</dbReference>
<proteinExistence type="predicted"/>
<reference evidence="1 2" key="1">
    <citation type="journal article" date="2018" name="Mol. Plant">
        <title>The genome of Artemisia annua provides insight into the evolution of Asteraceae family and artemisinin biosynthesis.</title>
        <authorList>
            <person name="Shen Q."/>
            <person name="Zhang L."/>
            <person name="Liao Z."/>
            <person name="Wang S."/>
            <person name="Yan T."/>
            <person name="Shi P."/>
            <person name="Liu M."/>
            <person name="Fu X."/>
            <person name="Pan Q."/>
            <person name="Wang Y."/>
            <person name="Lv Z."/>
            <person name="Lu X."/>
            <person name="Zhang F."/>
            <person name="Jiang W."/>
            <person name="Ma Y."/>
            <person name="Chen M."/>
            <person name="Hao X."/>
            <person name="Li L."/>
            <person name="Tang Y."/>
            <person name="Lv G."/>
            <person name="Zhou Y."/>
            <person name="Sun X."/>
            <person name="Brodelius P.E."/>
            <person name="Rose J.K.C."/>
            <person name="Tang K."/>
        </authorList>
    </citation>
    <scope>NUCLEOTIDE SEQUENCE [LARGE SCALE GENOMIC DNA]</scope>
    <source>
        <strain evidence="2">cv. Huhao1</strain>
        <tissue evidence="1">Leaf</tissue>
    </source>
</reference>